<protein>
    <submittedName>
        <fullName evidence="7">Homogentisate phytyltransferase</fullName>
    </submittedName>
</protein>
<dbReference type="EMBL" id="LR699119">
    <property type="protein sequence ID" value="VVC76865.1"/>
    <property type="molecule type" value="Genomic_DNA"/>
</dbReference>
<keyword evidence="5 6" id="KW-0472">Membrane</keyword>
<reference evidence="7 8" key="1">
    <citation type="submission" date="2019-08" db="EMBL/GenBank/DDBJ databases">
        <authorList>
            <person name="Guy L."/>
        </authorList>
    </citation>
    <scope>NUCLEOTIDE SEQUENCE [LARGE SCALE GENOMIC DNA]</scope>
    <source>
        <strain evidence="7 8">SGT-108</strain>
    </source>
</reference>
<feature type="transmembrane region" description="Helical" evidence="6">
    <location>
        <begin position="216"/>
        <end position="238"/>
    </location>
</feature>
<evidence type="ECO:0000256" key="1">
    <source>
        <dbReference type="ARBA" id="ARBA00004141"/>
    </source>
</evidence>
<organism evidence="7 8">
    <name type="scientific">Aquicella siphonis</name>
    <dbReference type="NCBI Taxonomy" id="254247"/>
    <lineage>
        <taxon>Bacteria</taxon>
        <taxon>Pseudomonadati</taxon>
        <taxon>Pseudomonadota</taxon>
        <taxon>Gammaproteobacteria</taxon>
        <taxon>Legionellales</taxon>
        <taxon>Coxiellaceae</taxon>
        <taxon>Aquicella</taxon>
    </lineage>
</organism>
<dbReference type="KEGG" id="asip:AQUSIP_21920"/>
<feature type="transmembrane region" description="Helical" evidence="6">
    <location>
        <begin position="259"/>
        <end position="280"/>
    </location>
</feature>
<dbReference type="PANTHER" id="PTHR42723:SF1">
    <property type="entry name" value="CHLOROPHYLL SYNTHASE, CHLOROPLASTIC"/>
    <property type="match status" value="1"/>
</dbReference>
<evidence type="ECO:0000256" key="5">
    <source>
        <dbReference type="ARBA" id="ARBA00023136"/>
    </source>
</evidence>
<keyword evidence="2" id="KW-1003">Cell membrane</keyword>
<feature type="transmembrane region" description="Helical" evidence="6">
    <location>
        <begin position="286"/>
        <end position="307"/>
    </location>
</feature>
<feature type="transmembrane region" description="Helical" evidence="6">
    <location>
        <begin position="65"/>
        <end position="87"/>
    </location>
</feature>
<dbReference type="InterPro" id="IPR044878">
    <property type="entry name" value="UbiA_sf"/>
</dbReference>
<feature type="transmembrane region" description="Helical" evidence="6">
    <location>
        <begin position="505"/>
        <end position="524"/>
    </location>
</feature>
<feature type="transmembrane region" description="Helical" evidence="6">
    <location>
        <begin position="383"/>
        <end position="404"/>
    </location>
</feature>
<evidence type="ECO:0000313" key="8">
    <source>
        <dbReference type="Proteomes" id="UP000324194"/>
    </source>
</evidence>
<proteinExistence type="predicted"/>
<feature type="transmembrane region" description="Helical" evidence="6">
    <location>
        <begin position="99"/>
        <end position="120"/>
    </location>
</feature>
<keyword evidence="3 6" id="KW-0812">Transmembrane</keyword>
<evidence type="ECO:0000256" key="2">
    <source>
        <dbReference type="ARBA" id="ARBA00022475"/>
    </source>
</evidence>
<dbReference type="AlphaFoldDB" id="A0A5E4PJX2"/>
<feature type="transmembrane region" description="Helical" evidence="6">
    <location>
        <begin position="342"/>
        <end position="371"/>
    </location>
</feature>
<evidence type="ECO:0000256" key="6">
    <source>
        <dbReference type="SAM" id="Phobius"/>
    </source>
</evidence>
<comment type="subcellular location">
    <subcellularLocation>
        <location evidence="1">Membrane</location>
        <topology evidence="1">Multi-pass membrane protein</topology>
    </subcellularLocation>
</comment>
<keyword evidence="4 6" id="KW-1133">Transmembrane helix</keyword>
<name>A0A5E4PJX2_9COXI</name>
<dbReference type="PANTHER" id="PTHR42723">
    <property type="entry name" value="CHLOROPHYLL SYNTHASE"/>
    <property type="match status" value="1"/>
</dbReference>
<feature type="transmembrane region" description="Helical" evidence="6">
    <location>
        <begin position="182"/>
        <end position="204"/>
    </location>
</feature>
<feature type="transmembrane region" description="Helical" evidence="6">
    <location>
        <begin position="28"/>
        <end position="45"/>
    </location>
</feature>
<sequence>MMGVNSIQKIRTVFSNGIHYLENSNIPGVNFFLSGLFAVILRNFLESFSQRSGNYFDLSAVRFAWVFSHFTLSYLALALVYILILYYATKTKIEKIMRVVFPGMIVLIVAPLVDLITSGGRGHDILYFLPAQPVDLLKNFFTYCSDYPGITLGIRVEVLIILTGCFLYFLAKGKSIVLSLAYTLLAYSCNFIMACSPIIIYQFLTVSGFSYQYSTSYMINFYSLLILVLSIWIAWLADKTLFTVFIRDSRFFRVLHYQLMLWFGFLLGLLSADQSAAAAWRTHGAMLLDMIFSMAAICFAAIFTIVFNNISDREIDRINCPERPLINDTVNLKVYEKIGYGALFAAIYFSALAGVKALFVILLVSGLYYLYSMPPLRVKRVFLLSKLVISGSSLALVILGYVIAADTLRQFPALLYPIFLIGVTLSANIIDLKDVKGDSAFYIKTLPVVVGETKARMIIGLSFLLTYLALCLAFHSAFFTFALAAAGCMQFYLINQKHCQEWKPILLHLGSMFIVLSYCLWKLAV</sequence>
<dbReference type="RefSeq" id="WP_148340149.1">
    <property type="nucleotide sequence ID" value="NZ_LR699119.1"/>
</dbReference>
<dbReference type="InterPro" id="IPR050475">
    <property type="entry name" value="Prenyltransferase_related"/>
</dbReference>
<dbReference type="OrthoDB" id="8559716at2"/>
<evidence type="ECO:0000313" key="7">
    <source>
        <dbReference type="EMBL" id="VVC76865.1"/>
    </source>
</evidence>
<dbReference type="Pfam" id="PF01040">
    <property type="entry name" value="UbiA"/>
    <property type="match status" value="1"/>
</dbReference>
<accession>A0A5E4PJX2</accession>
<keyword evidence="7" id="KW-0808">Transferase</keyword>
<evidence type="ECO:0000256" key="4">
    <source>
        <dbReference type="ARBA" id="ARBA00022989"/>
    </source>
</evidence>
<feature type="transmembrane region" description="Helical" evidence="6">
    <location>
        <begin position="411"/>
        <end position="430"/>
    </location>
</feature>
<dbReference type="GO" id="GO:0016020">
    <property type="term" value="C:membrane"/>
    <property type="evidence" value="ECO:0007669"/>
    <property type="project" value="UniProtKB-SubCell"/>
</dbReference>
<dbReference type="GO" id="GO:0016765">
    <property type="term" value="F:transferase activity, transferring alkyl or aryl (other than methyl) groups"/>
    <property type="evidence" value="ECO:0007669"/>
    <property type="project" value="InterPro"/>
</dbReference>
<dbReference type="InterPro" id="IPR000537">
    <property type="entry name" value="UbiA_prenyltransferase"/>
</dbReference>
<keyword evidence="8" id="KW-1185">Reference proteome</keyword>
<feature type="transmembrane region" description="Helical" evidence="6">
    <location>
        <begin position="464"/>
        <end position="493"/>
    </location>
</feature>
<feature type="transmembrane region" description="Helical" evidence="6">
    <location>
        <begin position="147"/>
        <end position="170"/>
    </location>
</feature>
<dbReference type="Gene3D" id="1.10.357.140">
    <property type="entry name" value="UbiA prenyltransferase"/>
    <property type="match status" value="1"/>
</dbReference>
<evidence type="ECO:0000256" key="3">
    <source>
        <dbReference type="ARBA" id="ARBA00022692"/>
    </source>
</evidence>
<dbReference type="Proteomes" id="UP000324194">
    <property type="component" value="Chromosome 1"/>
</dbReference>
<gene>
    <name evidence="7" type="ORF">AQUSIP_21920</name>
</gene>